<organism evidence="4 5">
    <name type="scientific">Pediococcus ethanolidurans</name>
    <dbReference type="NCBI Taxonomy" id="319653"/>
    <lineage>
        <taxon>Bacteria</taxon>
        <taxon>Bacillati</taxon>
        <taxon>Bacillota</taxon>
        <taxon>Bacilli</taxon>
        <taxon>Lactobacillales</taxon>
        <taxon>Lactobacillaceae</taxon>
        <taxon>Pediococcus</taxon>
    </lineage>
</organism>
<keyword evidence="1" id="KW-0645">Protease</keyword>
<dbReference type="Proteomes" id="UP000182818">
    <property type="component" value="Unassembled WGS sequence"/>
</dbReference>
<protein>
    <submittedName>
        <fullName evidence="4">Sortase A</fullName>
    </submittedName>
</protein>
<evidence type="ECO:0000313" key="5">
    <source>
        <dbReference type="Proteomes" id="UP000182818"/>
    </source>
</evidence>
<dbReference type="EMBL" id="FOGK01000001">
    <property type="protein sequence ID" value="SER00907.1"/>
    <property type="molecule type" value="Genomic_DNA"/>
</dbReference>
<keyword evidence="3" id="KW-0788">Thiol protease</keyword>
<accession>A0A1H9KPR3</accession>
<dbReference type="Pfam" id="PF04203">
    <property type="entry name" value="Sortase"/>
    <property type="match status" value="1"/>
</dbReference>
<gene>
    <name evidence="4" type="ORF">SAMN04487973_10142</name>
</gene>
<dbReference type="NCBIfam" id="TIGR01076">
    <property type="entry name" value="sortase_fam"/>
    <property type="match status" value="1"/>
</dbReference>
<keyword evidence="5" id="KW-1185">Reference proteome</keyword>
<comment type="caution">
    <text evidence="4">The sequence shown here is derived from an EMBL/GenBank/DDBJ whole genome shotgun (WGS) entry which is preliminary data.</text>
</comment>
<dbReference type="InterPro" id="IPR023365">
    <property type="entry name" value="Sortase_dom-sf"/>
</dbReference>
<name>A0A1H9KPR3_9LACO</name>
<dbReference type="SUPFAM" id="SSF63817">
    <property type="entry name" value="Sortase"/>
    <property type="match status" value="1"/>
</dbReference>
<dbReference type="InterPro" id="IPR005754">
    <property type="entry name" value="Sortase"/>
</dbReference>
<reference evidence="4 5" key="1">
    <citation type="submission" date="2016-10" db="EMBL/GenBank/DDBJ databases">
        <authorList>
            <person name="Varghese N."/>
            <person name="Submissions S."/>
        </authorList>
    </citation>
    <scope>NUCLEOTIDE SEQUENCE [LARGE SCALE GENOMIC DNA]</scope>
    <source>
        <strain evidence="4 5">CGMCC 1.3889</strain>
    </source>
</reference>
<dbReference type="InterPro" id="IPR042007">
    <property type="entry name" value="Sortase_A"/>
</dbReference>
<evidence type="ECO:0000256" key="1">
    <source>
        <dbReference type="ARBA" id="ARBA00022670"/>
    </source>
</evidence>
<dbReference type="Gene3D" id="2.40.260.10">
    <property type="entry name" value="Sortase"/>
    <property type="match status" value="1"/>
</dbReference>
<evidence type="ECO:0000256" key="2">
    <source>
        <dbReference type="ARBA" id="ARBA00022801"/>
    </source>
</evidence>
<sequence>MSRKMTKWLLGLVFMIGLLIMLVALLSDPLIRHMGNGEIETMNTKKVEASKHKKANFDYASVKMLNPANVTWGAVQDATRNAIGNTNKSGKSNDANYAPMGKLAIPNVAMRLPIGKGLGHVVLSRGAGTMTADQQMGQGNFAMAGHYMTNTRILFSPLKRVKIGDMIYLTDLKKVYRYRTFSKRTVSKNAVEVLRDVPGKKVVTLITCASPYTNEPNRIVVQGELVGTSTNLNRYKNIFG</sequence>
<evidence type="ECO:0000313" key="4">
    <source>
        <dbReference type="EMBL" id="SER00907.1"/>
    </source>
</evidence>
<dbReference type="CDD" id="cd06165">
    <property type="entry name" value="Sortase_A"/>
    <property type="match status" value="1"/>
</dbReference>
<keyword evidence="2" id="KW-0378">Hydrolase</keyword>
<evidence type="ECO:0000256" key="3">
    <source>
        <dbReference type="ARBA" id="ARBA00022807"/>
    </source>
</evidence>
<proteinExistence type="predicted"/>